<evidence type="ECO:0000256" key="1">
    <source>
        <dbReference type="SAM" id="MobiDB-lite"/>
    </source>
</evidence>
<evidence type="ECO:0000313" key="2">
    <source>
        <dbReference type="EMBL" id="QQM41988.1"/>
    </source>
</evidence>
<reference evidence="2 3" key="1">
    <citation type="submission" date="2020-12" db="EMBL/GenBank/DDBJ databases">
        <title>A novel species.</title>
        <authorList>
            <person name="Li K."/>
        </authorList>
    </citation>
    <scope>NUCLEOTIDE SEQUENCE [LARGE SCALE GENOMIC DNA]</scope>
    <source>
        <strain evidence="2 3">ZYC-3</strain>
    </source>
</reference>
<dbReference type="AlphaFoldDB" id="A0A7T7KX82"/>
<feature type="compositionally biased region" description="Basic and acidic residues" evidence="1">
    <location>
        <begin position="1"/>
        <end position="16"/>
    </location>
</feature>
<keyword evidence="3" id="KW-1185">Reference proteome</keyword>
<feature type="region of interest" description="Disordered" evidence="1">
    <location>
        <begin position="1"/>
        <end position="27"/>
    </location>
</feature>
<organism evidence="2 3">
    <name type="scientific">Streptomyces liliifuscus</name>
    <dbReference type="NCBI Taxonomy" id="2797636"/>
    <lineage>
        <taxon>Bacteria</taxon>
        <taxon>Bacillati</taxon>
        <taxon>Actinomycetota</taxon>
        <taxon>Actinomycetes</taxon>
        <taxon>Kitasatosporales</taxon>
        <taxon>Streptomycetaceae</taxon>
        <taxon>Streptomyces</taxon>
    </lineage>
</organism>
<dbReference type="KEGG" id="slf:JEQ17_22775"/>
<feature type="compositionally biased region" description="Acidic residues" evidence="1">
    <location>
        <begin position="64"/>
        <end position="91"/>
    </location>
</feature>
<protein>
    <submittedName>
        <fullName evidence="2">Uncharacterized protein</fullName>
    </submittedName>
</protein>
<accession>A0A7T7KX82</accession>
<dbReference type="RefSeq" id="WP_200396950.1">
    <property type="nucleotide sequence ID" value="NZ_CP066831.1"/>
</dbReference>
<name>A0A7T7KX82_9ACTN</name>
<proteinExistence type="predicted"/>
<dbReference type="EMBL" id="CP066831">
    <property type="protein sequence ID" value="QQM41988.1"/>
    <property type="molecule type" value="Genomic_DNA"/>
</dbReference>
<feature type="compositionally biased region" description="Basic and acidic residues" evidence="1">
    <location>
        <begin position="97"/>
        <end position="108"/>
    </location>
</feature>
<feature type="region of interest" description="Disordered" evidence="1">
    <location>
        <begin position="58"/>
        <end position="120"/>
    </location>
</feature>
<sequence length="149" mass="16760">MHAERIRARTEVRADEEPGTTAGQSTAERIAARILPGYRRDEELRAQARMGELRARGVISAADEAPDEDEEYEVVDEEEIDEDDVEEDDEPVSTAERYARRERQRQQAEHQATLAAHRGRAPLPQVGHVYAAQLAQPHLFAHGRQNPGS</sequence>
<gene>
    <name evidence="2" type="ORF">JEQ17_22775</name>
</gene>
<dbReference type="Proteomes" id="UP000595636">
    <property type="component" value="Chromosome"/>
</dbReference>
<evidence type="ECO:0000313" key="3">
    <source>
        <dbReference type="Proteomes" id="UP000595636"/>
    </source>
</evidence>